<dbReference type="PANTHER" id="PTHR31845:SF39">
    <property type="entry name" value="TRANSCRIPTION FACTOR PBCR-RELATED"/>
    <property type="match status" value="1"/>
</dbReference>
<feature type="region of interest" description="Disordered" evidence="6">
    <location>
        <begin position="286"/>
        <end position="306"/>
    </location>
</feature>
<evidence type="ECO:0000256" key="4">
    <source>
        <dbReference type="ARBA" id="ARBA00023163"/>
    </source>
</evidence>
<comment type="caution">
    <text evidence="8">The sequence shown here is derived from an EMBL/GenBank/DDBJ whole genome shotgun (WGS) entry which is preliminary data.</text>
</comment>
<dbReference type="Proteomes" id="UP001144673">
    <property type="component" value="Chromosome 2"/>
</dbReference>
<reference evidence="8" key="1">
    <citation type="journal article" date="2023" name="Access Microbiol">
        <title>De-novo genome assembly for Akanthomyces muscarius, a biocontrol agent of insect agricultural pests.</title>
        <authorList>
            <person name="Erdos Z."/>
            <person name="Studholme D.J."/>
            <person name="Raymond B."/>
            <person name="Sharma M."/>
        </authorList>
    </citation>
    <scope>NUCLEOTIDE SEQUENCE</scope>
    <source>
        <strain evidence="8">Ve6</strain>
    </source>
</reference>
<proteinExistence type="predicted"/>
<keyword evidence="4" id="KW-0804">Transcription</keyword>
<evidence type="ECO:0000256" key="5">
    <source>
        <dbReference type="ARBA" id="ARBA00023242"/>
    </source>
</evidence>
<feature type="compositionally biased region" description="Polar residues" evidence="6">
    <location>
        <begin position="286"/>
        <end position="297"/>
    </location>
</feature>
<dbReference type="EMBL" id="JAJHUN010000011">
    <property type="protein sequence ID" value="KAJ4146061.1"/>
    <property type="molecule type" value="Genomic_DNA"/>
</dbReference>
<dbReference type="GO" id="GO:0008270">
    <property type="term" value="F:zinc ion binding"/>
    <property type="evidence" value="ECO:0007669"/>
    <property type="project" value="InterPro"/>
</dbReference>
<dbReference type="InterPro" id="IPR007219">
    <property type="entry name" value="XnlR_reg_dom"/>
</dbReference>
<dbReference type="CDD" id="cd12148">
    <property type="entry name" value="fungal_TF_MHR"/>
    <property type="match status" value="1"/>
</dbReference>
<feature type="domain" description="Xylanolytic transcriptional activator regulatory" evidence="7">
    <location>
        <begin position="105"/>
        <end position="240"/>
    </location>
</feature>
<dbReference type="KEGG" id="amus:LMH87_004891"/>
<gene>
    <name evidence="8" type="ORF">LMH87_004891</name>
</gene>
<dbReference type="GO" id="GO:0000981">
    <property type="term" value="F:DNA-binding transcription factor activity, RNA polymerase II-specific"/>
    <property type="evidence" value="ECO:0007669"/>
    <property type="project" value="TreeGrafter"/>
</dbReference>
<evidence type="ECO:0000256" key="2">
    <source>
        <dbReference type="ARBA" id="ARBA00023015"/>
    </source>
</evidence>
<evidence type="ECO:0000313" key="8">
    <source>
        <dbReference type="EMBL" id="KAJ4146061.1"/>
    </source>
</evidence>
<name>A0A9W8Q450_AKAMU</name>
<keyword evidence="2" id="KW-0805">Transcription regulation</keyword>
<protein>
    <recommendedName>
        <fullName evidence="7">Xylanolytic transcriptional activator regulatory domain-containing protein</fullName>
    </recommendedName>
</protein>
<comment type="subcellular location">
    <subcellularLocation>
        <location evidence="1">Nucleus</location>
    </subcellularLocation>
</comment>
<dbReference type="GeneID" id="80892050"/>
<dbReference type="RefSeq" id="XP_056049731.1">
    <property type="nucleotide sequence ID" value="XM_056196176.1"/>
</dbReference>
<dbReference type="Pfam" id="PF04082">
    <property type="entry name" value="Fungal_trans"/>
    <property type="match status" value="1"/>
</dbReference>
<keyword evidence="3" id="KW-0238">DNA-binding</keyword>
<dbReference type="GO" id="GO:0000976">
    <property type="term" value="F:transcription cis-regulatory region binding"/>
    <property type="evidence" value="ECO:0007669"/>
    <property type="project" value="TreeGrafter"/>
</dbReference>
<accession>A0A9W8Q450</accession>
<sequence>MSFSKFNFAKQANAIHHQKHGNAPKKYLLFGVQSIQNSAEAASAFLGVANQSNLRPLPSIEDKQLQIRIDSLITREASRKVFYHFMDHFVPKCPVVLFPTGTTIETLGEAKPVLLLAILSVASAGFCPIAQQNALILETKRVLADRAFVRGEKSLELVQALQISTLWFRAPESFQQVNFNQLARVMITMAVDLELENADFSPAATTETAWERAERQRAWLTCFIISESISLILRQPKMLSWSSNMEELMTSLQRAQVSPSDEFFCELVRLELAYYTIDQRLILSSRQRPTSAHNTSPRDAAERTPPRTIDRESCTFNELQRALIDFGQSVALLYAREPAMHVNHNISEFAAPFALKSLKACTFIHAQTSSADLVLLQETMTASHALLNCFLGLSLVDMLALPPHIYGGRIIYSLIVLCKLYKTIKKSTVDTSAVLPFEDIRLEEHLERLGAVAKDLMIRDERNCLSRSFLIVEELKKWRFEESKSTQSRPSMRSNSGFSNSDYDQQAPLIGQPYSDPGSVTKDQNAAIAEQSAIQLLCSEGSDPLFWDTELNCDWFFDDAVNTVDFDMPH</sequence>
<dbReference type="AlphaFoldDB" id="A0A9W8Q450"/>
<dbReference type="GO" id="GO:0006351">
    <property type="term" value="P:DNA-templated transcription"/>
    <property type="evidence" value="ECO:0007669"/>
    <property type="project" value="InterPro"/>
</dbReference>
<keyword evidence="5" id="KW-0539">Nucleus</keyword>
<dbReference type="GO" id="GO:0005634">
    <property type="term" value="C:nucleus"/>
    <property type="evidence" value="ECO:0007669"/>
    <property type="project" value="UniProtKB-SubCell"/>
</dbReference>
<keyword evidence="9" id="KW-1185">Reference proteome</keyword>
<evidence type="ECO:0000256" key="1">
    <source>
        <dbReference type="ARBA" id="ARBA00004123"/>
    </source>
</evidence>
<evidence type="ECO:0000313" key="9">
    <source>
        <dbReference type="Proteomes" id="UP001144673"/>
    </source>
</evidence>
<organism evidence="8 9">
    <name type="scientific">Akanthomyces muscarius</name>
    <name type="common">Entomopathogenic fungus</name>
    <name type="synonym">Lecanicillium muscarium</name>
    <dbReference type="NCBI Taxonomy" id="2231603"/>
    <lineage>
        <taxon>Eukaryota</taxon>
        <taxon>Fungi</taxon>
        <taxon>Dikarya</taxon>
        <taxon>Ascomycota</taxon>
        <taxon>Pezizomycotina</taxon>
        <taxon>Sordariomycetes</taxon>
        <taxon>Hypocreomycetidae</taxon>
        <taxon>Hypocreales</taxon>
        <taxon>Cordycipitaceae</taxon>
        <taxon>Akanthomyces</taxon>
    </lineage>
</organism>
<evidence type="ECO:0000256" key="3">
    <source>
        <dbReference type="ARBA" id="ARBA00023125"/>
    </source>
</evidence>
<dbReference type="PANTHER" id="PTHR31845">
    <property type="entry name" value="FINGER DOMAIN PROTEIN, PUTATIVE-RELATED"/>
    <property type="match status" value="1"/>
</dbReference>
<dbReference type="InterPro" id="IPR051089">
    <property type="entry name" value="prtT"/>
</dbReference>
<evidence type="ECO:0000259" key="7">
    <source>
        <dbReference type="Pfam" id="PF04082"/>
    </source>
</evidence>
<evidence type="ECO:0000256" key="6">
    <source>
        <dbReference type="SAM" id="MobiDB-lite"/>
    </source>
</evidence>